<gene>
    <name evidence="2" type="ORF">H9931_07430</name>
</gene>
<dbReference type="Proteomes" id="UP000823863">
    <property type="component" value="Unassembled WGS sequence"/>
</dbReference>
<organism evidence="2 3">
    <name type="scientific">Candidatus Enterocloster excrementigallinarum</name>
    <dbReference type="NCBI Taxonomy" id="2838558"/>
    <lineage>
        <taxon>Bacteria</taxon>
        <taxon>Bacillati</taxon>
        <taxon>Bacillota</taxon>
        <taxon>Clostridia</taxon>
        <taxon>Lachnospirales</taxon>
        <taxon>Lachnospiraceae</taxon>
        <taxon>Enterocloster</taxon>
    </lineage>
</organism>
<accession>A0A9D2PUM1</accession>
<sequence>MQRRTLAWKIRKGMTAAGVVLGLALGGKGILAVTGPISRQEAKTLANVLGQHAIQGIWNLSHPLEAIQESLGDEKGQWPDPDPSYRQYQKLRSFYESHPYLARHDSDESGGGQGKQDSPADQTGNEGESALAAIDQKSTGSFSTSLPALTGTTSRPITGKTYVIEQLADYDFLMKNFYNVHTSTTAGRVLMNAEKLLEKDLTINKDGEGPQILIYHTHSQEGFADSGAGETVVAVGERLTELLEARGYEVYHDESVYDLVNGKLDRSKAYTYAGEGIETILEQHPSIQVILDIHRDGVADNLHLAAKVDGKSTAQIMFFNGLSQTPDGPVEYLENPYREDNLAFSLQMQLNAQAYFPGFTRKIYLKGLRYNLHLRPRSALIEVGAQTNTFEEALNAMEPLAELLDMVLQGG</sequence>
<dbReference type="Pfam" id="PF07454">
    <property type="entry name" value="SpoIIP"/>
    <property type="match status" value="1"/>
</dbReference>
<dbReference type="EMBL" id="DWWB01000038">
    <property type="protein sequence ID" value="HJC66533.1"/>
    <property type="molecule type" value="Genomic_DNA"/>
</dbReference>
<evidence type="ECO:0000313" key="3">
    <source>
        <dbReference type="Proteomes" id="UP000823863"/>
    </source>
</evidence>
<name>A0A9D2PUM1_9FIRM</name>
<proteinExistence type="predicted"/>
<dbReference type="InterPro" id="IPR010897">
    <property type="entry name" value="Spore_II_P"/>
</dbReference>
<reference evidence="2" key="2">
    <citation type="submission" date="2021-04" db="EMBL/GenBank/DDBJ databases">
        <authorList>
            <person name="Gilroy R."/>
        </authorList>
    </citation>
    <scope>NUCLEOTIDE SEQUENCE</scope>
    <source>
        <strain evidence="2">CHK198-12963</strain>
    </source>
</reference>
<comment type="caution">
    <text evidence="2">The sequence shown here is derived from an EMBL/GenBank/DDBJ whole genome shotgun (WGS) entry which is preliminary data.</text>
</comment>
<dbReference type="AlphaFoldDB" id="A0A9D2PUM1"/>
<reference evidence="2" key="1">
    <citation type="journal article" date="2021" name="PeerJ">
        <title>Extensive microbial diversity within the chicken gut microbiome revealed by metagenomics and culture.</title>
        <authorList>
            <person name="Gilroy R."/>
            <person name="Ravi A."/>
            <person name="Getino M."/>
            <person name="Pursley I."/>
            <person name="Horton D.L."/>
            <person name="Alikhan N.F."/>
            <person name="Baker D."/>
            <person name="Gharbi K."/>
            <person name="Hall N."/>
            <person name="Watson M."/>
            <person name="Adriaenssens E.M."/>
            <person name="Foster-Nyarko E."/>
            <person name="Jarju S."/>
            <person name="Secka A."/>
            <person name="Antonio M."/>
            <person name="Oren A."/>
            <person name="Chaudhuri R.R."/>
            <person name="La Ragione R."/>
            <person name="Hildebrand F."/>
            <person name="Pallen M.J."/>
        </authorList>
    </citation>
    <scope>NUCLEOTIDE SEQUENCE</scope>
    <source>
        <strain evidence="2">CHK198-12963</strain>
    </source>
</reference>
<feature type="compositionally biased region" description="Polar residues" evidence="1">
    <location>
        <begin position="115"/>
        <end position="126"/>
    </location>
</feature>
<feature type="region of interest" description="Disordered" evidence="1">
    <location>
        <begin position="102"/>
        <end position="128"/>
    </location>
</feature>
<evidence type="ECO:0000313" key="2">
    <source>
        <dbReference type="EMBL" id="HJC66533.1"/>
    </source>
</evidence>
<protein>
    <submittedName>
        <fullName evidence="2">Stage II sporulation protein P</fullName>
    </submittedName>
</protein>
<evidence type="ECO:0000256" key="1">
    <source>
        <dbReference type="SAM" id="MobiDB-lite"/>
    </source>
</evidence>